<gene>
    <name evidence="1" type="ORF">FJY68_11515</name>
</gene>
<proteinExistence type="predicted"/>
<evidence type="ECO:0000313" key="1">
    <source>
        <dbReference type="EMBL" id="MBM3332454.1"/>
    </source>
</evidence>
<comment type="caution">
    <text evidence="1">The sequence shown here is derived from an EMBL/GenBank/DDBJ whole genome shotgun (WGS) entry which is preliminary data.</text>
</comment>
<organism evidence="1 2">
    <name type="scientific">candidate division WOR-3 bacterium</name>
    <dbReference type="NCBI Taxonomy" id="2052148"/>
    <lineage>
        <taxon>Bacteria</taxon>
        <taxon>Bacteria division WOR-3</taxon>
    </lineage>
</organism>
<dbReference type="EMBL" id="VGIR01000089">
    <property type="protein sequence ID" value="MBM3332454.1"/>
    <property type="molecule type" value="Genomic_DNA"/>
</dbReference>
<evidence type="ECO:0000313" key="2">
    <source>
        <dbReference type="Proteomes" id="UP000779900"/>
    </source>
</evidence>
<sequence>MALRTVAKQSDHDDAARAAGRIYRAHGWHAWLNPDGVENAELGGFYIDVIASAAPGREGAWVVEVETDDSVTEAEAGSQWRRFGEAYPSWHLAVPVSRHEAARKLVLQHGVQHCTVIMWDRSPSGIHTFWGLPGLEA</sequence>
<protein>
    <submittedName>
        <fullName evidence="1">Uncharacterized protein</fullName>
    </submittedName>
</protein>
<reference evidence="1" key="1">
    <citation type="submission" date="2019-03" db="EMBL/GenBank/DDBJ databases">
        <title>Lake Tanganyika Metagenome-Assembled Genomes (MAGs).</title>
        <authorList>
            <person name="Tran P."/>
        </authorList>
    </citation>
    <scope>NUCLEOTIDE SEQUENCE</scope>
    <source>
        <strain evidence="1">K_DeepCast_150m_m2_040</strain>
    </source>
</reference>
<dbReference type="Proteomes" id="UP000779900">
    <property type="component" value="Unassembled WGS sequence"/>
</dbReference>
<dbReference type="AlphaFoldDB" id="A0A937XJF1"/>
<name>A0A937XJF1_UNCW3</name>
<accession>A0A937XJF1</accession>